<keyword evidence="2" id="KW-1185">Reference proteome</keyword>
<sequence>QLHHSASDIEFSIRYRWRSGKMALCSQPPLASTLPRKSHFIWHYVHDDEGFCLFLSTKGKAEFAASALLTTSAS</sequence>
<name>A0ABS8W230_DATST</name>
<accession>A0ABS8W230</accession>
<reference evidence="1 2" key="1">
    <citation type="journal article" date="2021" name="BMC Genomics">
        <title>Datura genome reveals duplications of psychoactive alkaloid biosynthetic genes and high mutation rate following tissue culture.</title>
        <authorList>
            <person name="Rajewski A."/>
            <person name="Carter-House D."/>
            <person name="Stajich J."/>
            <person name="Litt A."/>
        </authorList>
    </citation>
    <scope>NUCLEOTIDE SEQUENCE [LARGE SCALE GENOMIC DNA]</scope>
    <source>
        <strain evidence="1">AR-01</strain>
    </source>
</reference>
<feature type="non-terminal residue" evidence="1">
    <location>
        <position position="1"/>
    </location>
</feature>
<evidence type="ECO:0000313" key="1">
    <source>
        <dbReference type="EMBL" id="MCE2055438.1"/>
    </source>
</evidence>
<evidence type="ECO:0000313" key="2">
    <source>
        <dbReference type="Proteomes" id="UP000823775"/>
    </source>
</evidence>
<dbReference type="Proteomes" id="UP000823775">
    <property type="component" value="Unassembled WGS sequence"/>
</dbReference>
<protein>
    <submittedName>
        <fullName evidence="1">Uncharacterized protein</fullName>
    </submittedName>
</protein>
<dbReference type="EMBL" id="JACEIK010006288">
    <property type="protein sequence ID" value="MCE2055438.1"/>
    <property type="molecule type" value="Genomic_DNA"/>
</dbReference>
<comment type="caution">
    <text evidence="1">The sequence shown here is derived from an EMBL/GenBank/DDBJ whole genome shotgun (WGS) entry which is preliminary data.</text>
</comment>
<proteinExistence type="predicted"/>
<organism evidence="1 2">
    <name type="scientific">Datura stramonium</name>
    <name type="common">Jimsonweed</name>
    <name type="synonym">Common thornapple</name>
    <dbReference type="NCBI Taxonomy" id="4076"/>
    <lineage>
        <taxon>Eukaryota</taxon>
        <taxon>Viridiplantae</taxon>
        <taxon>Streptophyta</taxon>
        <taxon>Embryophyta</taxon>
        <taxon>Tracheophyta</taxon>
        <taxon>Spermatophyta</taxon>
        <taxon>Magnoliopsida</taxon>
        <taxon>eudicotyledons</taxon>
        <taxon>Gunneridae</taxon>
        <taxon>Pentapetalae</taxon>
        <taxon>asterids</taxon>
        <taxon>lamiids</taxon>
        <taxon>Solanales</taxon>
        <taxon>Solanaceae</taxon>
        <taxon>Solanoideae</taxon>
        <taxon>Datureae</taxon>
        <taxon>Datura</taxon>
    </lineage>
</organism>
<gene>
    <name evidence="1" type="ORF">HAX54_042570</name>
</gene>